<dbReference type="Proteomes" id="UP000283003">
    <property type="component" value="Unassembled WGS sequence"/>
</dbReference>
<dbReference type="AlphaFoldDB" id="A0A437GYA0"/>
<protein>
    <submittedName>
        <fullName evidence="3">Esterase-like activity of phytase family protein</fullName>
    </submittedName>
</protein>
<proteinExistence type="predicted"/>
<feature type="region of interest" description="Disordered" evidence="1">
    <location>
        <begin position="1"/>
        <end position="23"/>
    </location>
</feature>
<dbReference type="EMBL" id="RXOL01000002">
    <property type="protein sequence ID" value="RVQ67648.1"/>
    <property type="molecule type" value="Genomic_DNA"/>
</dbReference>
<feature type="domain" description="Phytase-like" evidence="2">
    <location>
        <begin position="100"/>
        <end position="341"/>
    </location>
</feature>
<evidence type="ECO:0000256" key="1">
    <source>
        <dbReference type="SAM" id="MobiDB-lite"/>
    </source>
</evidence>
<dbReference type="RefSeq" id="WP_127612156.1">
    <property type="nucleotide sequence ID" value="NZ_RXOL01000002.1"/>
</dbReference>
<comment type="caution">
    <text evidence="3">The sequence shown here is derived from an EMBL/GenBank/DDBJ whole genome shotgun (WGS) entry which is preliminary data.</text>
</comment>
<dbReference type="Pfam" id="PF13449">
    <property type="entry name" value="Phytase-like"/>
    <property type="match status" value="1"/>
</dbReference>
<evidence type="ECO:0000313" key="4">
    <source>
        <dbReference type="Proteomes" id="UP000283003"/>
    </source>
</evidence>
<evidence type="ECO:0000259" key="2">
    <source>
        <dbReference type="Pfam" id="PF13449"/>
    </source>
</evidence>
<gene>
    <name evidence="3" type="ORF">EKN06_06805</name>
</gene>
<accession>A0A437GYA0</accession>
<evidence type="ECO:0000313" key="3">
    <source>
        <dbReference type="EMBL" id="RVQ67648.1"/>
    </source>
</evidence>
<reference evidence="3 4" key="1">
    <citation type="submission" date="2018-12" db="EMBL/GenBank/DDBJ databases">
        <title>Croceicoccus ponticola sp. nov., a lipolytic bacterium isolated from seawater.</title>
        <authorList>
            <person name="Yoon J.-H."/>
        </authorList>
    </citation>
    <scope>NUCLEOTIDE SEQUENCE [LARGE SCALE GENOMIC DNA]</scope>
    <source>
        <strain evidence="3 4">GM-16</strain>
    </source>
</reference>
<name>A0A437GYA0_9SPHN</name>
<keyword evidence="4" id="KW-1185">Reference proteome</keyword>
<dbReference type="SUPFAM" id="SSF63829">
    <property type="entry name" value="Calcium-dependent phosphotriesterase"/>
    <property type="match status" value="1"/>
</dbReference>
<sequence length="370" mass="39115">MPGSIRCCSPGRWATDETSGGPGDQDLIGAARRPGRVFAALGLAVLTAIVVHVPPRLVPASARAVIPVNISATPLIGANLDDAGTFRLAGAWRLNGDAPEFHSLSGLAMTPSGQMMAVSDRSIAVALPRPPRMGVSVMPSVLESLSENGPGGFQMIDVEAATFSPDGTMWYVVESQNAVVRLANGDAPGAMARPPAMTDWPAMRGPESMARLPDGRFLILGEGYEQGRDATFPGLVFAGDPVEGAEPFLFHLALSNGYRPVEAVSLADGRVLVLGRKFGLPFRFASAIFTFDISEAQAATKVEARLVGRIRGRGLNDNYEGMAVEEGDSDRLTIWLVSDSNDAQIIQQTLLLKLDMRKGALRQAAGAPIP</sequence>
<dbReference type="InterPro" id="IPR027372">
    <property type="entry name" value="Phytase-like_dom"/>
</dbReference>
<dbReference type="OrthoDB" id="9798693at2"/>
<organism evidence="3 4">
    <name type="scientific">Croceicoccus ponticola</name>
    <dbReference type="NCBI Taxonomy" id="2217664"/>
    <lineage>
        <taxon>Bacteria</taxon>
        <taxon>Pseudomonadati</taxon>
        <taxon>Pseudomonadota</taxon>
        <taxon>Alphaproteobacteria</taxon>
        <taxon>Sphingomonadales</taxon>
        <taxon>Erythrobacteraceae</taxon>
        <taxon>Croceicoccus</taxon>
    </lineage>
</organism>